<dbReference type="EMBL" id="JAAGME010001536">
    <property type="protein sequence ID" value="NEB72400.1"/>
    <property type="molecule type" value="Genomic_DNA"/>
</dbReference>
<feature type="non-terminal residue" evidence="5">
    <location>
        <position position="1"/>
    </location>
</feature>
<evidence type="ECO:0000313" key="5">
    <source>
        <dbReference type="EMBL" id="NEB72400.1"/>
    </source>
</evidence>
<sequence length="70" mass="6918">EVLGLGGLLGSGRSETAKALAGGLALDSGEVTVAGKVLRRVTPAAAIAHGISMLPEDRKAEGIVPGLSVR</sequence>
<evidence type="ECO:0000313" key="6">
    <source>
        <dbReference type="Proteomes" id="UP000471648"/>
    </source>
</evidence>
<gene>
    <name evidence="5" type="ORF">G3I39_35800</name>
</gene>
<dbReference type="PANTHER" id="PTHR43790:SF9">
    <property type="entry name" value="GALACTOFURANOSE TRANSPORTER ATP-BINDING PROTEIN YTFR"/>
    <property type="match status" value="1"/>
</dbReference>
<dbReference type="AlphaFoldDB" id="A0A6N9VHS6"/>
<evidence type="ECO:0000256" key="4">
    <source>
        <dbReference type="ARBA" id="ARBA00022840"/>
    </source>
</evidence>
<feature type="non-terminal residue" evidence="5">
    <location>
        <position position="70"/>
    </location>
</feature>
<accession>A0A6N9VHS6</accession>
<keyword evidence="4 5" id="KW-0067">ATP-binding</keyword>
<dbReference type="InterPro" id="IPR050107">
    <property type="entry name" value="ABC_carbohydrate_import_ATPase"/>
</dbReference>
<name>A0A6N9VHS6_STRMI</name>
<reference evidence="5 6" key="1">
    <citation type="submission" date="2020-01" db="EMBL/GenBank/DDBJ databases">
        <title>Insect and environment-associated Actinomycetes.</title>
        <authorList>
            <person name="Currrie C."/>
            <person name="Chevrette M."/>
            <person name="Carlson C."/>
            <person name="Stubbendieck R."/>
            <person name="Wendt-Pienkowski E."/>
        </authorList>
    </citation>
    <scope>NUCLEOTIDE SEQUENCE [LARGE SCALE GENOMIC DNA]</scope>
    <source>
        <strain evidence="5 6">SID14438</strain>
    </source>
</reference>
<proteinExistence type="predicted"/>
<evidence type="ECO:0000256" key="1">
    <source>
        <dbReference type="ARBA" id="ARBA00022448"/>
    </source>
</evidence>
<dbReference type="SUPFAM" id="SSF52540">
    <property type="entry name" value="P-loop containing nucleoside triphosphate hydrolases"/>
    <property type="match status" value="1"/>
</dbReference>
<comment type="caution">
    <text evidence="5">The sequence shown here is derived from an EMBL/GenBank/DDBJ whole genome shotgun (WGS) entry which is preliminary data.</text>
</comment>
<dbReference type="PANTHER" id="PTHR43790">
    <property type="entry name" value="CARBOHYDRATE TRANSPORT ATP-BINDING PROTEIN MG119-RELATED"/>
    <property type="match status" value="1"/>
</dbReference>
<protein>
    <submittedName>
        <fullName evidence="5">Sugar ABC transporter ATP-binding protein</fullName>
    </submittedName>
</protein>
<evidence type="ECO:0000256" key="3">
    <source>
        <dbReference type="ARBA" id="ARBA00022741"/>
    </source>
</evidence>
<dbReference type="InterPro" id="IPR027417">
    <property type="entry name" value="P-loop_NTPase"/>
</dbReference>
<keyword evidence="3" id="KW-0547">Nucleotide-binding</keyword>
<dbReference type="Proteomes" id="UP000471648">
    <property type="component" value="Unassembled WGS sequence"/>
</dbReference>
<dbReference type="Gene3D" id="3.40.50.300">
    <property type="entry name" value="P-loop containing nucleotide triphosphate hydrolases"/>
    <property type="match status" value="1"/>
</dbReference>
<keyword evidence="1" id="KW-0813">Transport</keyword>
<dbReference type="GO" id="GO:0005524">
    <property type="term" value="F:ATP binding"/>
    <property type="evidence" value="ECO:0007669"/>
    <property type="project" value="UniProtKB-KW"/>
</dbReference>
<keyword evidence="2" id="KW-0677">Repeat</keyword>
<evidence type="ECO:0000256" key="2">
    <source>
        <dbReference type="ARBA" id="ARBA00022737"/>
    </source>
</evidence>
<organism evidence="5 6">
    <name type="scientific">Streptomyces microflavus</name>
    <name type="common">Streptomyces lipmanii</name>
    <dbReference type="NCBI Taxonomy" id="1919"/>
    <lineage>
        <taxon>Bacteria</taxon>
        <taxon>Bacillati</taxon>
        <taxon>Actinomycetota</taxon>
        <taxon>Actinomycetes</taxon>
        <taxon>Kitasatosporales</taxon>
        <taxon>Streptomycetaceae</taxon>
        <taxon>Streptomyces</taxon>
    </lineage>
</organism>